<dbReference type="PANTHER" id="PTHR43479">
    <property type="entry name" value="ACREF/ENVCD OPERON REPRESSOR-RELATED"/>
    <property type="match status" value="1"/>
</dbReference>
<dbReference type="FunFam" id="1.10.10.60:FF:000141">
    <property type="entry name" value="TetR family transcriptional regulator"/>
    <property type="match status" value="1"/>
</dbReference>
<keyword evidence="4" id="KW-0804">Transcription</keyword>
<dbReference type="PROSITE" id="PS01081">
    <property type="entry name" value="HTH_TETR_1"/>
    <property type="match status" value="1"/>
</dbReference>
<evidence type="ECO:0000256" key="2">
    <source>
        <dbReference type="ARBA" id="ARBA00023015"/>
    </source>
</evidence>
<dbReference type="InterPro" id="IPR050624">
    <property type="entry name" value="HTH-type_Tx_Regulator"/>
</dbReference>
<dbReference type="EMBL" id="RRCT01000022">
    <property type="protein sequence ID" value="RQW73366.1"/>
    <property type="molecule type" value="Genomic_DNA"/>
</dbReference>
<sequence>MSIKVRKFKTKGEEMNNRKRQIIRAARTLFIEKGFMDTSIVDIIDAANISKGTFYNHFNSKSECLIAILEETREETMNRRYEIGLNEDLSNVDILIEQICVIIHVNRKTNLLRIFESLSSVPDQGIKEVLNHHLLKETVWLARRLTDVFGNEIEPYSYECATLVLGMMHQTMRTIVIVLGKFPSPEQIVKMSIRNIEAILPLMKKSDELNITSEIFDKMKTKLAYRTVTKETLINQLTGLVDKLNETDPESAIEIAHHLLQVLKEPQLKLFVLESILMSLTKVFLGTPHEAEAREIANSFWLFLRNEQKKK</sequence>
<name>A0A3N9UNA5_9BACI</name>
<dbReference type="PROSITE" id="PS50977">
    <property type="entry name" value="HTH_TETR_2"/>
    <property type="match status" value="1"/>
</dbReference>
<evidence type="ECO:0000256" key="4">
    <source>
        <dbReference type="ARBA" id="ARBA00023163"/>
    </source>
</evidence>
<dbReference type="InterPro" id="IPR001647">
    <property type="entry name" value="HTH_TetR"/>
</dbReference>
<dbReference type="GO" id="GO:0003677">
    <property type="term" value="F:DNA binding"/>
    <property type="evidence" value="ECO:0007669"/>
    <property type="project" value="UniProtKB-UniRule"/>
</dbReference>
<keyword evidence="1" id="KW-0678">Repressor</keyword>
<dbReference type="SUPFAM" id="SSF46689">
    <property type="entry name" value="Homeodomain-like"/>
    <property type="match status" value="1"/>
</dbReference>
<dbReference type="InterPro" id="IPR023772">
    <property type="entry name" value="DNA-bd_HTH_TetR-type_CS"/>
</dbReference>
<reference evidence="7 8" key="1">
    <citation type="journal article" date="2013" name="J. Microbiol.">
        <title>Lysinibacillus chungkukjangi sp. nov., isolated from Chungkukjang, Korean fermented soybean food.</title>
        <authorList>
            <person name="Kim S.J."/>
            <person name="Jang Y.H."/>
            <person name="Hamada M."/>
            <person name="Ahn J.H."/>
            <person name="Weon H.Y."/>
            <person name="Suzuki K."/>
            <person name="Whang K.S."/>
            <person name="Kwon S.W."/>
        </authorList>
    </citation>
    <scope>NUCLEOTIDE SEQUENCE [LARGE SCALE GENOMIC DNA]</scope>
    <source>
        <strain evidence="7 8">MCCC 1A12701</strain>
    </source>
</reference>
<evidence type="ECO:0000256" key="3">
    <source>
        <dbReference type="ARBA" id="ARBA00023125"/>
    </source>
</evidence>
<evidence type="ECO:0000256" key="1">
    <source>
        <dbReference type="ARBA" id="ARBA00022491"/>
    </source>
</evidence>
<accession>A0A3N9UNA5</accession>
<evidence type="ECO:0000259" key="6">
    <source>
        <dbReference type="PROSITE" id="PS50977"/>
    </source>
</evidence>
<dbReference type="InterPro" id="IPR009057">
    <property type="entry name" value="Homeodomain-like_sf"/>
</dbReference>
<feature type="domain" description="HTH tetR-type" evidence="6">
    <location>
        <begin position="16"/>
        <end position="76"/>
    </location>
</feature>
<gene>
    <name evidence="7" type="ORF">EBB45_17085</name>
</gene>
<feature type="DNA-binding region" description="H-T-H motif" evidence="5">
    <location>
        <begin position="39"/>
        <end position="58"/>
    </location>
</feature>
<dbReference type="Gene3D" id="1.10.357.10">
    <property type="entry name" value="Tetracycline Repressor, domain 2"/>
    <property type="match status" value="1"/>
</dbReference>
<keyword evidence="3 5" id="KW-0238">DNA-binding</keyword>
<protein>
    <submittedName>
        <fullName evidence="7">TetR/AcrR family transcriptional regulator</fullName>
    </submittedName>
</protein>
<keyword evidence="2" id="KW-0805">Transcription regulation</keyword>
<dbReference type="AlphaFoldDB" id="A0A3N9UNA5"/>
<proteinExistence type="predicted"/>
<organism evidence="7 8">
    <name type="scientific">Lysinibacillus composti</name>
    <dbReference type="NCBI Taxonomy" id="720633"/>
    <lineage>
        <taxon>Bacteria</taxon>
        <taxon>Bacillati</taxon>
        <taxon>Bacillota</taxon>
        <taxon>Bacilli</taxon>
        <taxon>Bacillales</taxon>
        <taxon>Bacillaceae</taxon>
        <taxon>Lysinibacillus</taxon>
    </lineage>
</organism>
<keyword evidence="8" id="KW-1185">Reference proteome</keyword>
<evidence type="ECO:0000256" key="5">
    <source>
        <dbReference type="PROSITE-ProRule" id="PRU00335"/>
    </source>
</evidence>
<dbReference type="GO" id="GO:0045892">
    <property type="term" value="P:negative regulation of DNA-templated transcription"/>
    <property type="evidence" value="ECO:0007669"/>
    <property type="project" value="UniProtKB-ARBA"/>
</dbReference>
<dbReference type="PRINTS" id="PR00455">
    <property type="entry name" value="HTHTETR"/>
</dbReference>
<evidence type="ECO:0000313" key="8">
    <source>
        <dbReference type="Proteomes" id="UP000274033"/>
    </source>
</evidence>
<dbReference type="Pfam" id="PF00440">
    <property type="entry name" value="TetR_N"/>
    <property type="match status" value="1"/>
</dbReference>
<comment type="caution">
    <text evidence="7">The sequence shown here is derived from an EMBL/GenBank/DDBJ whole genome shotgun (WGS) entry which is preliminary data.</text>
</comment>
<dbReference type="PANTHER" id="PTHR43479:SF22">
    <property type="entry name" value="TRANSCRIPTIONAL REGULATOR, TETR FAMILY"/>
    <property type="match status" value="1"/>
</dbReference>
<evidence type="ECO:0000313" key="7">
    <source>
        <dbReference type="EMBL" id="RQW73366.1"/>
    </source>
</evidence>
<dbReference type="Proteomes" id="UP000274033">
    <property type="component" value="Unassembled WGS sequence"/>
</dbReference>